<feature type="region of interest" description="Disordered" evidence="1">
    <location>
        <begin position="1"/>
        <end position="51"/>
    </location>
</feature>
<evidence type="ECO:0000313" key="2">
    <source>
        <dbReference type="EMBL" id="CAH7682440.1"/>
    </source>
</evidence>
<dbReference type="Proteomes" id="UP001153365">
    <property type="component" value="Unassembled WGS sequence"/>
</dbReference>
<sequence>MEPLDPNQRDLSLQNQSQERERKIKHLPKVQQSKQMERGGRDGSSPEGSLQKLSTLNSSFLNEIVNKMELLNENMVTSNKNFYNVLQQIYKACKSDPDTKSSRELAPEVSGILSVDARGFNLGGIYFSRQHPHIEHFSYSDLCPCQIGLMTRCPSRIAAAIAQREMKFKAGARSKGSVESESSSMQRFRKGWDKWWDNGRDETKKTVQVKDKKGYRVNKQESASTITMGEVKLDEETQGKNK</sequence>
<protein>
    <submittedName>
        <fullName evidence="2">Uncharacterized protein</fullName>
    </submittedName>
</protein>
<dbReference type="EMBL" id="CALTRL010004076">
    <property type="protein sequence ID" value="CAH7682440.1"/>
    <property type="molecule type" value="Genomic_DNA"/>
</dbReference>
<keyword evidence="3" id="KW-1185">Reference proteome</keyword>
<comment type="caution">
    <text evidence="2">The sequence shown here is derived from an EMBL/GenBank/DDBJ whole genome shotgun (WGS) entry which is preliminary data.</text>
</comment>
<feature type="compositionally biased region" description="Basic and acidic residues" evidence="1">
    <location>
        <begin position="231"/>
        <end position="242"/>
    </location>
</feature>
<feature type="region of interest" description="Disordered" evidence="1">
    <location>
        <begin position="203"/>
        <end position="242"/>
    </location>
</feature>
<evidence type="ECO:0000256" key="1">
    <source>
        <dbReference type="SAM" id="MobiDB-lite"/>
    </source>
</evidence>
<dbReference type="AlphaFoldDB" id="A0AAV0B970"/>
<proteinExistence type="predicted"/>
<name>A0AAV0B970_PHAPC</name>
<organism evidence="2 3">
    <name type="scientific">Phakopsora pachyrhizi</name>
    <name type="common">Asian soybean rust disease fungus</name>
    <dbReference type="NCBI Taxonomy" id="170000"/>
    <lineage>
        <taxon>Eukaryota</taxon>
        <taxon>Fungi</taxon>
        <taxon>Dikarya</taxon>
        <taxon>Basidiomycota</taxon>
        <taxon>Pucciniomycotina</taxon>
        <taxon>Pucciniomycetes</taxon>
        <taxon>Pucciniales</taxon>
        <taxon>Phakopsoraceae</taxon>
        <taxon>Phakopsora</taxon>
    </lineage>
</organism>
<evidence type="ECO:0000313" key="3">
    <source>
        <dbReference type="Proteomes" id="UP001153365"/>
    </source>
</evidence>
<accession>A0AAV0B970</accession>
<reference evidence="2" key="1">
    <citation type="submission" date="2022-06" db="EMBL/GenBank/DDBJ databases">
        <authorList>
            <consortium name="SYNGENTA / RWTH Aachen University"/>
        </authorList>
    </citation>
    <scope>NUCLEOTIDE SEQUENCE</scope>
</reference>
<gene>
    <name evidence="2" type="ORF">PPACK8108_LOCUS15339</name>
</gene>
<feature type="compositionally biased region" description="Basic and acidic residues" evidence="1">
    <location>
        <begin position="203"/>
        <end position="214"/>
    </location>
</feature>